<keyword evidence="5" id="KW-1185">Reference proteome</keyword>
<comment type="caution">
    <text evidence="4">The sequence shown here is derived from an EMBL/GenBank/DDBJ whole genome shotgun (WGS) entry which is preliminary data.</text>
</comment>
<protein>
    <recommendedName>
        <fullName evidence="3">HTH araC/xylS-type domain-containing protein</fullName>
    </recommendedName>
</protein>
<evidence type="ECO:0000256" key="1">
    <source>
        <dbReference type="ARBA" id="ARBA00023125"/>
    </source>
</evidence>
<gene>
    <name evidence="4" type="ORF">BU607_03395</name>
</gene>
<evidence type="ECO:0000313" key="5">
    <source>
        <dbReference type="Proteomes" id="UP000242694"/>
    </source>
</evidence>
<dbReference type="Proteomes" id="UP000242694">
    <property type="component" value="Unassembled WGS sequence"/>
</dbReference>
<organism evidence="4 5">
    <name type="scientific">Staphylococcus auricularis</name>
    <dbReference type="NCBI Taxonomy" id="29379"/>
    <lineage>
        <taxon>Bacteria</taxon>
        <taxon>Bacillati</taxon>
        <taxon>Bacillota</taxon>
        <taxon>Bacilli</taxon>
        <taxon>Bacillales</taxon>
        <taxon>Staphylococcaceae</taxon>
        <taxon>Staphylococcus</taxon>
    </lineage>
</organism>
<proteinExistence type="predicted"/>
<evidence type="ECO:0000256" key="2">
    <source>
        <dbReference type="SAM" id="Coils"/>
    </source>
</evidence>
<dbReference type="EMBL" id="PZDI01000010">
    <property type="protein sequence ID" value="PTH18868.1"/>
    <property type="molecule type" value="Genomic_DNA"/>
</dbReference>
<dbReference type="PANTHER" id="PTHR43280:SF26">
    <property type="entry name" value="ARAC-FAMILY TRANSCRIPTIONAL REGULATOR"/>
    <property type="match status" value="1"/>
</dbReference>
<evidence type="ECO:0000313" key="4">
    <source>
        <dbReference type="EMBL" id="PTH18868.1"/>
    </source>
</evidence>
<dbReference type="Gene3D" id="1.10.10.60">
    <property type="entry name" value="Homeodomain-like"/>
    <property type="match status" value="2"/>
</dbReference>
<dbReference type="InterPro" id="IPR018060">
    <property type="entry name" value="HTH_AraC"/>
</dbReference>
<feature type="domain" description="HTH araC/xylS-type" evidence="3">
    <location>
        <begin position="150"/>
        <end position="248"/>
    </location>
</feature>
<feature type="coiled-coil region" evidence="2">
    <location>
        <begin position="267"/>
        <end position="294"/>
    </location>
</feature>
<keyword evidence="2" id="KW-0175">Coiled coil</keyword>
<keyword evidence="1" id="KW-0238">DNA-binding</keyword>
<dbReference type="PROSITE" id="PS01124">
    <property type="entry name" value="HTH_ARAC_FAMILY_2"/>
    <property type="match status" value="1"/>
</dbReference>
<sequence length="699" mass="81797">MAISTLTIHSNIHTTLQRCIDEVIILFPLSYHCSITRNGKHYNIHSGIIINNSDLYQIHDSKDLVELRIPLAWFVKRFDDISHSYFDFAQIQSPFELKSLILQNVSPKFMNKTIETSNVLKIIDFLIKEARIPLTQVYMPVVKTEKPLIRKLLAYTNQHIYENISTSDLSQHFFISQSYISILFSKHLGMNYKDYVASLRISLSLLDLTQNGLMLNEVFHKFSYTNMATFTKQFQRYLYQTPRQYTMDYRALHLKNQGDLQILPFDYAAYHEDIQKLQSQLNEVEVRSLHLKNLKEVHSIPPIETYIHVDYLADLVKYTHQYFNHFELKRFAAPNLLIRHLTDSDFEELHSYYALIVLKELIDNGCHVTFQLDSIALYHRCEQFLAKLLDAGTITTQHFASLTLLFNSAQTPLNDIALIRRSAQSKLPSIRFAYIIDHYLTETKLSDYTLESLKSVGIDFYFIESDLITFNQYLCVNAEQYHTTSSIKDNIQQFIKQFGTEAKQLVFNQMTHSGIRAYFESHCHLINVHLTQFIIEISQYIGGLGYPIQSEDKDQITLLNHHLCKMPVVHIYQLLRQFIGYQVMWTPFGIVSKRDNQYHLLLFGATEYNDEQRVSRLVKVFHETQSQTTIFTRVLNQEFGTIENAIPSTMDHVYLNPSIIEALNESNHMSAKIETLKHNGYFEIKLQNHSLHYKTFLHY</sequence>
<evidence type="ECO:0000259" key="3">
    <source>
        <dbReference type="PROSITE" id="PS01124"/>
    </source>
</evidence>
<accession>A0ABX5IG29</accession>
<dbReference type="PANTHER" id="PTHR43280">
    <property type="entry name" value="ARAC-FAMILY TRANSCRIPTIONAL REGULATOR"/>
    <property type="match status" value="1"/>
</dbReference>
<dbReference type="SMART" id="SM00342">
    <property type="entry name" value="HTH_ARAC"/>
    <property type="match status" value="1"/>
</dbReference>
<reference evidence="4 5" key="1">
    <citation type="journal article" date="2016" name="Front. Microbiol.">
        <title>Comprehensive Phylogenetic Analysis of Bovine Non-aureus Staphylococci Species Based on Whole-Genome Sequencing.</title>
        <authorList>
            <person name="Naushad S."/>
            <person name="Barkema H.W."/>
            <person name="Luby C."/>
            <person name="Condas L.A."/>
            <person name="Nobrega D.B."/>
            <person name="Carson D.A."/>
            <person name="De Buck J."/>
        </authorList>
    </citation>
    <scope>NUCLEOTIDE SEQUENCE [LARGE SCALE GENOMIC DNA]</scope>
    <source>
        <strain evidence="4 5">SNUC 993</strain>
    </source>
</reference>
<name>A0ABX5IG29_9STAP</name>
<dbReference type="RefSeq" id="WP_107398106.1">
    <property type="nucleotide sequence ID" value="NZ_PZDI01000010.1"/>
</dbReference>
<dbReference type="Pfam" id="PF12833">
    <property type="entry name" value="HTH_18"/>
    <property type="match status" value="1"/>
</dbReference>